<dbReference type="Proteomes" id="UP000639051">
    <property type="component" value="Unassembled WGS sequence"/>
</dbReference>
<feature type="region of interest" description="Disordered" evidence="1">
    <location>
        <begin position="1"/>
        <end position="37"/>
    </location>
</feature>
<comment type="caution">
    <text evidence="3">The sequence shown here is derived from an EMBL/GenBank/DDBJ whole genome shotgun (WGS) entry which is preliminary data.</text>
</comment>
<sequence>MDEHLWSHTGPPGSGMVTGIVDHTRGPDGKPRARLLDLVPGRSGPVYRDWLKDRGDAFRRGVKVAALDPFQGYKNAIDDQLEDAVAVLDAFHVVKPDLHR</sequence>
<protein>
    <submittedName>
        <fullName evidence="3">Transposase</fullName>
    </submittedName>
</protein>
<reference evidence="3 4" key="1">
    <citation type="submission" date="2021-01" db="EMBL/GenBank/DDBJ databases">
        <title>Genome public.</title>
        <authorList>
            <person name="Liu C."/>
            <person name="Sun Q."/>
        </authorList>
    </citation>
    <scope>NUCLEOTIDE SEQUENCE [LARGE SCALE GENOMIC DNA]</scope>
    <source>
        <strain evidence="3 4">JC656</strain>
    </source>
</reference>
<dbReference type="RefSeq" id="WP_189693289.1">
    <property type="nucleotide sequence ID" value="NZ_BNCM01000004.1"/>
</dbReference>
<dbReference type="Pfam" id="PF01610">
    <property type="entry name" value="DDE_Tnp_ISL3"/>
    <property type="match status" value="1"/>
</dbReference>
<name>A0ABS1K0B8_9MICC</name>
<organism evidence="3 4">
    <name type="scientific">Sinomonas cellulolyticus</name>
    <dbReference type="NCBI Taxonomy" id="2801916"/>
    <lineage>
        <taxon>Bacteria</taxon>
        <taxon>Bacillati</taxon>
        <taxon>Actinomycetota</taxon>
        <taxon>Actinomycetes</taxon>
        <taxon>Micrococcales</taxon>
        <taxon>Micrococcaceae</taxon>
        <taxon>Sinomonas</taxon>
    </lineage>
</organism>
<dbReference type="InterPro" id="IPR002560">
    <property type="entry name" value="Transposase_DDE"/>
</dbReference>
<evidence type="ECO:0000256" key="1">
    <source>
        <dbReference type="SAM" id="MobiDB-lite"/>
    </source>
</evidence>
<evidence type="ECO:0000313" key="3">
    <source>
        <dbReference type="EMBL" id="MBL0704908.1"/>
    </source>
</evidence>
<dbReference type="EMBL" id="JAERRC010000012">
    <property type="protein sequence ID" value="MBL0704908.1"/>
    <property type="molecule type" value="Genomic_DNA"/>
</dbReference>
<evidence type="ECO:0000259" key="2">
    <source>
        <dbReference type="Pfam" id="PF01610"/>
    </source>
</evidence>
<accession>A0ABS1K0B8</accession>
<keyword evidence="4" id="KW-1185">Reference proteome</keyword>
<proteinExistence type="predicted"/>
<feature type="domain" description="Transposase IS204/IS1001/IS1096/IS1165 DDE" evidence="2">
    <location>
        <begin position="2"/>
        <end position="95"/>
    </location>
</feature>
<evidence type="ECO:0000313" key="4">
    <source>
        <dbReference type="Proteomes" id="UP000639051"/>
    </source>
</evidence>
<feature type="compositionally biased region" description="Basic and acidic residues" evidence="1">
    <location>
        <begin position="22"/>
        <end position="35"/>
    </location>
</feature>
<gene>
    <name evidence="3" type="ORF">JJE72_05225</name>
</gene>